<dbReference type="OrthoDB" id="1742505at2759"/>
<dbReference type="AlphaFoldDB" id="A0A5A7TS23"/>
<proteinExistence type="predicted"/>
<reference evidence="1 2" key="1">
    <citation type="submission" date="2019-08" db="EMBL/GenBank/DDBJ databases">
        <title>Draft genome sequences of two oriental melons (Cucumis melo L. var makuwa).</title>
        <authorList>
            <person name="Kwon S.-Y."/>
        </authorList>
    </citation>
    <scope>NUCLEOTIDE SEQUENCE [LARGE SCALE GENOMIC DNA]</scope>
    <source>
        <strain evidence="2">cv. SW 3</strain>
        <tissue evidence="1">Leaf</tissue>
    </source>
</reference>
<dbReference type="EMBL" id="SSTE01014302">
    <property type="protein sequence ID" value="KAA0046212.1"/>
    <property type="molecule type" value="Genomic_DNA"/>
</dbReference>
<organism evidence="1 2">
    <name type="scientific">Cucumis melo var. makuwa</name>
    <name type="common">Oriental melon</name>
    <dbReference type="NCBI Taxonomy" id="1194695"/>
    <lineage>
        <taxon>Eukaryota</taxon>
        <taxon>Viridiplantae</taxon>
        <taxon>Streptophyta</taxon>
        <taxon>Embryophyta</taxon>
        <taxon>Tracheophyta</taxon>
        <taxon>Spermatophyta</taxon>
        <taxon>Magnoliopsida</taxon>
        <taxon>eudicotyledons</taxon>
        <taxon>Gunneridae</taxon>
        <taxon>Pentapetalae</taxon>
        <taxon>rosids</taxon>
        <taxon>fabids</taxon>
        <taxon>Cucurbitales</taxon>
        <taxon>Cucurbitaceae</taxon>
        <taxon>Benincaseae</taxon>
        <taxon>Cucumis</taxon>
    </lineage>
</organism>
<protein>
    <submittedName>
        <fullName evidence="1">Uncharacterized protein</fullName>
    </submittedName>
</protein>
<dbReference type="Proteomes" id="UP000321393">
    <property type="component" value="Unassembled WGS sequence"/>
</dbReference>
<dbReference type="STRING" id="1194695.A0A5A7TS23"/>
<evidence type="ECO:0000313" key="1">
    <source>
        <dbReference type="EMBL" id="KAA0046212.1"/>
    </source>
</evidence>
<name>A0A5A7TS23_CUCMM</name>
<sequence>MRDQRLKEFERPIHKIRREGTAFLPLSEVGNQLSELFIAANSASLARQRHACIGNERRSGGTCGTPYWITPVRHEAADAESAPMPLAMPCLVPRHGGGSVARHEHRAKGRFFYSSEPPYLTTT</sequence>
<comment type="caution">
    <text evidence="1">The sequence shown here is derived from an EMBL/GenBank/DDBJ whole genome shotgun (WGS) entry which is preliminary data.</text>
</comment>
<evidence type="ECO:0000313" key="2">
    <source>
        <dbReference type="Proteomes" id="UP000321393"/>
    </source>
</evidence>
<gene>
    <name evidence="1" type="ORF">E6C27_scaffold45416G00010</name>
</gene>
<accession>A0A5A7TS23</accession>